<dbReference type="Pfam" id="PF13399">
    <property type="entry name" value="LytR_C"/>
    <property type="match status" value="1"/>
</dbReference>
<dbReference type="PANTHER" id="PTHR33392:SF6">
    <property type="entry name" value="POLYISOPRENYL-TEICHOIC ACID--PEPTIDOGLYCAN TEICHOIC ACID TRANSFERASE TAGU"/>
    <property type="match status" value="1"/>
</dbReference>
<evidence type="ECO:0000313" key="2">
    <source>
        <dbReference type="EMBL" id="CAB4911828.1"/>
    </source>
</evidence>
<proteinExistence type="predicted"/>
<name>A0A6J7GYF9_9ZZZZ</name>
<organism evidence="2">
    <name type="scientific">freshwater metagenome</name>
    <dbReference type="NCBI Taxonomy" id="449393"/>
    <lineage>
        <taxon>unclassified sequences</taxon>
        <taxon>metagenomes</taxon>
        <taxon>ecological metagenomes</taxon>
    </lineage>
</organism>
<feature type="domain" description="LytR/CpsA/Psr regulator C-terminal" evidence="1">
    <location>
        <begin position="24"/>
        <end position="107"/>
    </location>
</feature>
<reference evidence="2" key="1">
    <citation type="submission" date="2020-05" db="EMBL/GenBank/DDBJ databases">
        <authorList>
            <person name="Chiriac C."/>
            <person name="Salcher M."/>
            <person name="Ghai R."/>
            <person name="Kavagutti S V."/>
        </authorList>
    </citation>
    <scope>NUCLEOTIDE SEQUENCE</scope>
</reference>
<dbReference type="EMBL" id="CAFBLX010000273">
    <property type="protein sequence ID" value="CAB4911828.1"/>
    <property type="molecule type" value="Genomic_DNA"/>
</dbReference>
<evidence type="ECO:0000259" key="1">
    <source>
        <dbReference type="Pfam" id="PF13399"/>
    </source>
</evidence>
<accession>A0A6J7GYF9</accession>
<dbReference type="InterPro" id="IPR050922">
    <property type="entry name" value="LytR/CpsA/Psr_CW_biosynth"/>
</dbReference>
<dbReference type="PANTHER" id="PTHR33392">
    <property type="entry name" value="POLYISOPRENYL-TEICHOIC ACID--PEPTIDOGLYCAN TEICHOIC ACID TRANSFERASE TAGU"/>
    <property type="match status" value="1"/>
</dbReference>
<dbReference type="AlphaFoldDB" id="A0A6J7GYF9"/>
<dbReference type="Gene3D" id="3.30.70.2390">
    <property type="match status" value="1"/>
</dbReference>
<dbReference type="InterPro" id="IPR027381">
    <property type="entry name" value="LytR/CpsA/Psr_C"/>
</dbReference>
<gene>
    <name evidence="2" type="ORF">UFOPK3472_03081</name>
</gene>
<sequence length="150" mass="15185">MTPEPTPPPAAPEAPLLAVDPGTVSLQVSNASDIAGMAQTASDQLATYGFQILTVGNFSGSAAQTVVRYSQDQEAAAATVASAIPGAAIELAPSLNNVVEVVLGSNYPGYTQYPADVGAQIDPTQVEGTTESAQLPEDLSFTNAADDTCA</sequence>
<protein>
    <submittedName>
        <fullName evidence="2">Unannotated protein</fullName>
    </submittedName>
</protein>